<dbReference type="EMBL" id="CP053980">
    <property type="protein sequence ID" value="QKH26512.1"/>
    <property type="molecule type" value="Genomic_DNA"/>
</dbReference>
<dbReference type="EMBL" id="CP009335">
    <property type="protein sequence ID" value="AJG74449.1"/>
    <property type="molecule type" value="Genomic_DNA"/>
</dbReference>
<comment type="similarity">
    <text evidence="1">Belongs to the FlgD family.</text>
</comment>
<dbReference type="GO" id="GO:0044781">
    <property type="term" value="P:bacterial-type flagellum organization"/>
    <property type="evidence" value="ECO:0007669"/>
    <property type="project" value="UniProtKB-KW"/>
</dbReference>
<gene>
    <name evidence="4" type="ORF">BF38_2875</name>
    <name evidence="5" type="ORF">FOC89_22045</name>
</gene>
<organism evidence="5 7">
    <name type="scientific">Bacillus thuringiensis</name>
    <dbReference type="NCBI Taxonomy" id="1428"/>
    <lineage>
        <taxon>Bacteria</taxon>
        <taxon>Bacillati</taxon>
        <taxon>Bacillota</taxon>
        <taxon>Bacilli</taxon>
        <taxon>Bacillales</taxon>
        <taxon>Bacillaceae</taxon>
        <taxon>Bacillus</taxon>
        <taxon>Bacillus cereus group</taxon>
    </lineage>
</organism>
<dbReference type="AlphaFoldDB" id="A0A0B5N9N0"/>
<name>A0A0B5N9N0_BACTU</name>
<keyword evidence="2" id="KW-1005">Bacterial flagellum biogenesis</keyword>
<evidence type="ECO:0000256" key="1">
    <source>
        <dbReference type="ARBA" id="ARBA00010577"/>
    </source>
</evidence>
<reference evidence="5 7" key="2">
    <citation type="submission" date="2020-05" db="EMBL/GenBank/DDBJ databases">
        <title>FDA dAtabase for Regulatory Grade micrObial Sequences (FDA-ARGOS): Supporting development and validation of Infectious Disease Dx tests.</title>
        <authorList>
            <person name="Nelson B."/>
            <person name="Plummer A."/>
            <person name="Tallon L."/>
            <person name="Sadzewicz L."/>
            <person name="Zhao X."/>
            <person name="Vavikolanu K."/>
            <person name="Mehta A."/>
            <person name="Aluvathingal J."/>
            <person name="Nadendla S."/>
            <person name="Myers T."/>
            <person name="Yan Y."/>
            <person name="Sichtig H."/>
        </authorList>
    </citation>
    <scope>NUCLEOTIDE SEQUENCE [LARGE SCALE GENOMIC DNA]</scope>
    <source>
        <strain evidence="5 7">FDAARGOS_795</strain>
    </source>
</reference>
<sequence length="190" mass="20911">MPTVGLNTTSTNHIPLQAGAQTKNASVTGAQSTAQQANGVSANTQKTPGIMDKDDFLKLFLASFQHQDPFNAMDMNQMMNQTAQLSLMEQVQNMTKAVDKLQSTMYSTALDGGMKFLGKYVRGVSNNGKQVTGQVETVRLAENNDVQLIVDNQVVSLRFIERVSDKPITETNPEDEKKDDIEKNEEVKPD</sequence>
<keyword evidence="5" id="KW-0282">Flagellum</keyword>
<evidence type="ECO:0000256" key="3">
    <source>
        <dbReference type="SAM" id="MobiDB-lite"/>
    </source>
</evidence>
<protein>
    <submittedName>
        <fullName evidence="5">Flagellar hook assembly protein FlgD</fullName>
    </submittedName>
</protein>
<dbReference type="RefSeq" id="WP_001143478.1">
    <property type="nucleotide sequence ID" value="NZ_CP009335.1"/>
</dbReference>
<dbReference type="KEGG" id="btw:BF38_2875"/>
<evidence type="ECO:0000256" key="2">
    <source>
        <dbReference type="ARBA" id="ARBA00022795"/>
    </source>
</evidence>
<dbReference type="NCBIfam" id="NF005278">
    <property type="entry name" value="PRK06792.1"/>
    <property type="match status" value="1"/>
</dbReference>
<dbReference type="Proteomes" id="UP000501107">
    <property type="component" value="Chromosome"/>
</dbReference>
<reference evidence="4 6" key="1">
    <citation type="journal article" date="2015" name="Genome Announc.">
        <title>Complete genome sequences for 35 biothreat assay-relevant bacillus species.</title>
        <authorList>
            <person name="Johnson S.L."/>
            <person name="Daligault H.E."/>
            <person name="Davenport K.W."/>
            <person name="Jaissle J."/>
            <person name="Frey K.G."/>
            <person name="Ladner J.T."/>
            <person name="Broomall S.M."/>
            <person name="Bishop-Lilly K.A."/>
            <person name="Bruce D.C."/>
            <person name="Gibbons H.S."/>
            <person name="Coyne S.R."/>
            <person name="Lo C.C."/>
            <person name="Meincke L."/>
            <person name="Munk A.C."/>
            <person name="Koroleva G.I."/>
            <person name="Rosenzweig C.N."/>
            <person name="Palacios G.F."/>
            <person name="Redden C.L."/>
            <person name="Minogue T.D."/>
            <person name="Chain P.S."/>
        </authorList>
    </citation>
    <scope>NUCLEOTIDE SEQUENCE [LARGE SCALE GENOMIC DNA]</scope>
    <source>
        <strain evidence="4 6">HD1011</strain>
    </source>
</reference>
<proteinExistence type="inferred from homology"/>
<dbReference type="InterPro" id="IPR005648">
    <property type="entry name" value="FlgD"/>
</dbReference>
<dbReference type="Proteomes" id="UP000031876">
    <property type="component" value="Chromosome"/>
</dbReference>
<evidence type="ECO:0000313" key="5">
    <source>
        <dbReference type="EMBL" id="QKH26512.1"/>
    </source>
</evidence>
<feature type="region of interest" description="Disordered" evidence="3">
    <location>
        <begin position="165"/>
        <end position="190"/>
    </location>
</feature>
<accession>A0A0B5N9N0</accession>
<keyword evidence="5" id="KW-0969">Cilium</keyword>
<evidence type="ECO:0000313" key="6">
    <source>
        <dbReference type="Proteomes" id="UP000031876"/>
    </source>
</evidence>
<evidence type="ECO:0000313" key="7">
    <source>
        <dbReference type="Proteomes" id="UP000501107"/>
    </source>
</evidence>
<dbReference type="Pfam" id="PF03963">
    <property type="entry name" value="FlgD"/>
    <property type="match status" value="1"/>
</dbReference>
<evidence type="ECO:0000313" key="4">
    <source>
        <dbReference type="EMBL" id="AJG74449.1"/>
    </source>
</evidence>
<keyword evidence="5" id="KW-0966">Cell projection</keyword>